<accession>A0A1I1VKH0</accession>
<dbReference type="Gene3D" id="3.30.2070.10">
    <property type="entry name" value="Formate dehydrogenase/DMSO reductase"/>
    <property type="match status" value="1"/>
</dbReference>
<dbReference type="Gene3D" id="3.30.200.210">
    <property type="match status" value="1"/>
</dbReference>
<evidence type="ECO:0000313" key="3">
    <source>
        <dbReference type="EMBL" id="SFD83572.1"/>
    </source>
</evidence>
<dbReference type="Pfam" id="PF12838">
    <property type="entry name" value="Fer4_7"/>
    <property type="match status" value="1"/>
</dbReference>
<dbReference type="Gene3D" id="3.40.50.740">
    <property type="match status" value="1"/>
</dbReference>
<keyword evidence="4" id="KW-1185">Reference proteome</keyword>
<dbReference type="InterPro" id="IPR017896">
    <property type="entry name" value="4Fe4S_Fe-S-bd"/>
</dbReference>
<evidence type="ECO:0000313" key="4">
    <source>
        <dbReference type="Proteomes" id="UP000199400"/>
    </source>
</evidence>
<feature type="compositionally biased region" description="Low complexity" evidence="1">
    <location>
        <begin position="1068"/>
        <end position="1079"/>
    </location>
</feature>
<dbReference type="PANTHER" id="PTHR42783:SF3">
    <property type="entry name" value="GLUTAMATE SYNTHASE [NADPH] SMALL CHAIN-RELATED"/>
    <property type="match status" value="1"/>
</dbReference>
<dbReference type="SUPFAM" id="SSF53706">
    <property type="entry name" value="Formate dehydrogenase/DMSO reductase, domains 1-3"/>
    <property type="match status" value="1"/>
</dbReference>
<feature type="domain" description="4Fe-4S ferredoxin-type" evidence="2">
    <location>
        <begin position="875"/>
        <end position="906"/>
    </location>
</feature>
<dbReference type="SUPFAM" id="SSF54862">
    <property type="entry name" value="4Fe-4S ferredoxins"/>
    <property type="match status" value="1"/>
</dbReference>
<feature type="compositionally biased region" description="Basic and acidic residues" evidence="1">
    <location>
        <begin position="1080"/>
        <end position="1091"/>
    </location>
</feature>
<dbReference type="PROSITE" id="PS51379">
    <property type="entry name" value="4FE4S_FER_2"/>
    <property type="match status" value="2"/>
</dbReference>
<dbReference type="AlphaFoldDB" id="A0A1I1VKH0"/>
<dbReference type="PANTHER" id="PTHR42783">
    <property type="entry name" value="GLUTAMATE SYNTHASE [NADPH] SMALL CHAIN"/>
    <property type="match status" value="1"/>
</dbReference>
<dbReference type="CDD" id="cd10551">
    <property type="entry name" value="PsrB"/>
    <property type="match status" value="1"/>
</dbReference>
<dbReference type="InterPro" id="IPR009010">
    <property type="entry name" value="Asp_de-COase-like_dom_sf"/>
</dbReference>
<dbReference type="CDD" id="cd02784">
    <property type="entry name" value="MopB_CT_PHLH"/>
    <property type="match status" value="1"/>
</dbReference>
<feature type="domain" description="4Fe-4S ferredoxin-type" evidence="2">
    <location>
        <begin position="820"/>
        <end position="850"/>
    </location>
</feature>
<dbReference type="SUPFAM" id="SSF50692">
    <property type="entry name" value="ADC-like"/>
    <property type="match status" value="1"/>
</dbReference>
<gene>
    <name evidence="3" type="ORF">SAMN02745121_01737</name>
</gene>
<reference evidence="4" key="1">
    <citation type="submission" date="2016-10" db="EMBL/GenBank/DDBJ databases">
        <authorList>
            <person name="Varghese N."/>
            <person name="Submissions S."/>
        </authorList>
    </citation>
    <scope>NUCLEOTIDE SEQUENCE [LARGE SCALE GENOMIC DNA]</scope>
    <source>
        <strain evidence="4">ATCC 25963</strain>
    </source>
</reference>
<dbReference type="OrthoDB" id="9789030at2"/>
<organism evidence="3 4">
    <name type="scientific">Nannocystis exedens</name>
    <dbReference type="NCBI Taxonomy" id="54"/>
    <lineage>
        <taxon>Bacteria</taxon>
        <taxon>Pseudomonadati</taxon>
        <taxon>Myxococcota</taxon>
        <taxon>Polyangia</taxon>
        <taxon>Nannocystales</taxon>
        <taxon>Nannocystaceae</taxon>
        <taxon>Nannocystis</taxon>
    </lineage>
</organism>
<dbReference type="EMBL" id="FOMX01000005">
    <property type="protein sequence ID" value="SFD83572.1"/>
    <property type="molecule type" value="Genomic_DNA"/>
</dbReference>
<proteinExistence type="predicted"/>
<dbReference type="Gene3D" id="3.30.70.20">
    <property type="match status" value="2"/>
</dbReference>
<dbReference type="Gene3D" id="2.40.40.20">
    <property type="match status" value="1"/>
</dbReference>
<feature type="region of interest" description="Disordered" evidence="1">
    <location>
        <begin position="1052"/>
        <end position="1091"/>
    </location>
</feature>
<dbReference type="RefSeq" id="WP_096330550.1">
    <property type="nucleotide sequence ID" value="NZ_FOMX01000005.1"/>
</dbReference>
<evidence type="ECO:0000256" key="1">
    <source>
        <dbReference type="SAM" id="MobiDB-lite"/>
    </source>
</evidence>
<protein>
    <submittedName>
        <fullName evidence="3">Prokaryotic molybdopterin-containing oxidoreductase family, iron-sulfur binding subunit</fullName>
    </submittedName>
</protein>
<name>A0A1I1VKH0_9BACT</name>
<evidence type="ECO:0000259" key="2">
    <source>
        <dbReference type="PROSITE" id="PS51379"/>
    </source>
</evidence>
<sequence length="1091" mass="116997">MTKSTDNLKAYWRSLADHDGTLAPQHDEFPGLKDASALADGGGATSFVPATSLARRKFMGLVGASTALASAGCIRKPVEHIVPLSKRPEDTIPGAAVYYATAYQVGGTVQGLLVESQDGRPTKVEGNPRHSGSLGATDSWAQASVMGLYDPARSRTPLKRSGEGQVASDWDTVTEELGAKFKELRGKQGQGLAVVLPTVLSPSLREAVKTFTTNFPKAKLYNGDVVGSHNANAGAEMLCGAGTRFTYHIQGKGSAGGQITAAGTRVIFSADSDFLCGEQDSVRLQREFAAGREVHSQADAASMNRLYVVEPHFSITGAQADHRLRMRASQVGAVLIALANEIKGSSKAPSGAEAVLDALPAVTLTDAEQKFVKVLAKDLLAAKDARDAHSLVIVGERQPAWAHALGLLINVMLGNVGSSVRLRHDDTAVVAEPIAALAAALGAGIDTVLVIECNPAYEAPGELDLAGKLKGVTVIHHGLYNDETGKLAAWHLPATTYFEAWGDLEAADATISIVQPLIAPLHQSKSALELLSWIASDAQVDGYSLVQGYWRKALGAMWSDKVWRRWLHDGVVHGVPRSGQNPIPREYAKLAEAIKAADFTANKFEVNFHVDPKVADGRFSNIAWLQELPHPMTKLTWDNAAYVSIATARKLGVENCDLVTVSVGGRSIQIPVWIAPGQADDTVSLALGYGRQNLGRAADGAGVDVYPLQSAANPWFVQGGDVAKAGGQRKIFSTQDWGSLSPAIDMASTRDDMDPNLLNPGRGYPDRPIVRETTVEDFKANGREFAVKGDLMAPDKLVSLWDHNTHPDFGAPALVGKQQWGMVIDLNKCNGCSACVVACQAENNIPVVGRSQVANGREMHWIRLDRYYSGAKEDPAAVVQPMLCQHCETAPCENVCPVAATAHSPEGLNDMAYNRCIGTRYCANNCPYKVRRFNFFNFNRDPLNSDDEKLLWMQKNPDVTVRFRGVIEKCSYCVQRIQEAKIQAHVAGEDTVKDGVIVVACEQSCASQAIVFGDVADPTTRVSQLRTNARHYGVLTDLNTRPRTTYLGRIRNPNTELAPSAPAPATPAPAHAAPAPHGAAAEHKADHAPAH</sequence>
<dbReference type="STRING" id="54.SAMN02745121_01737"/>
<dbReference type="Proteomes" id="UP000199400">
    <property type="component" value="Unassembled WGS sequence"/>
</dbReference>